<dbReference type="AlphaFoldDB" id="A0A0Q3LUG7"/>
<name>A0A0Q3LUG7_PSEAI</name>
<dbReference type="RefSeq" id="WP_019727199.1">
    <property type="nucleotide sequence ID" value="NZ_CAXODN010000005.1"/>
</dbReference>
<dbReference type="PATRIC" id="fig|287.2003.peg.3865"/>
<organism evidence="1">
    <name type="scientific">Pseudomonas aeruginosa</name>
    <dbReference type="NCBI Taxonomy" id="287"/>
    <lineage>
        <taxon>Bacteria</taxon>
        <taxon>Pseudomonadati</taxon>
        <taxon>Pseudomonadota</taxon>
        <taxon>Gammaproteobacteria</taxon>
        <taxon>Pseudomonadales</taxon>
        <taxon>Pseudomonadaceae</taxon>
        <taxon>Pseudomonas</taxon>
    </lineage>
</organism>
<sequence>MDPLEVAFASPADEVLIPTLEITCDAWPAPVLLTHGYDNVTAGTEDGRTLTFEAGGIDASLPKSDNTGNQTITFAIDGVTGKAQNLIQQAVDAEKRVRLTMRLYLSTDLSRPKRDYHMTVKSGVLEVDHAEIQAGYFDLIGTRWPRVDFNSQNAPCIKYEG</sequence>
<evidence type="ECO:0000313" key="3">
    <source>
        <dbReference type="Proteomes" id="UP000253594"/>
    </source>
</evidence>
<accession>A0A0Q3LUG7</accession>
<reference evidence="2 3" key="2">
    <citation type="submission" date="2018-07" db="EMBL/GenBank/DDBJ databases">
        <title>Mechanisms of high-level aminoglycoside resistance among Gram-negative pathogens in Brazil.</title>
        <authorList>
            <person name="Ballaben A.S."/>
            <person name="Darini A.L.C."/>
            <person name="Doi Y."/>
        </authorList>
    </citation>
    <scope>NUCLEOTIDE SEQUENCE [LARGE SCALE GENOMIC DNA]</scope>
    <source>
        <strain evidence="2 3">B2-305</strain>
    </source>
</reference>
<reference evidence="1" key="1">
    <citation type="submission" date="2015-08" db="EMBL/GenBank/DDBJ databases">
        <title>Pseudomonas aeruginosa strain CCBH4851 chromosome region.</title>
        <authorList>
            <person name="Silveira M.C."/>
            <person name="Carvalho-Assef A.P.D."/>
            <person name="Albano R.M."/>
        </authorList>
    </citation>
    <scope>NUCLEOTIDE SEQUENCE</scope>
    <source>
        <strain evidence="1">CCBH4851</strain>
    </source>
</reference>
<evidence type="ECO:0000313" key="1">
    <source>
        <dbReference type="EMBL" id="ALI58898.1"/>
    </source>
</evidence>
<evidence type="ECO:0000313" key="2">
    <source>
        <dbReference type="EMBL" id="RCI73546.1"/>
    </source>
</evidence>
<dbReference type="InterPro" id="IPR014974">
    <property type="entry name" value="DUF1833"/>
</dbReference>
<protein>
    <submittedName>
        <fullName evidence="2">DUF1833 domain-containing protein</fullName>
    </submittedName>
</protein>
<dbReference type="Pfam" id="PF08875">
    <property type="entry name" value="DUF1833"/>
    <property type="match status" value="1"/>
</dbReference>
<gene>
    <name evidence="1" type="ORF">CCBH4851_00194</name>
    <name evidence="2" type="ORF">DT376_17760</name>
</gene>
<proteinExistence type="predicted"/>
<dbReference type="EMBL" id="QORE01000586">
    <property type="protein sequence ID" value="RCI73546.1"/>
    <property type="molecule type" value="Genomic_DNA"/>
</dbReference>
<dbReference type="EMBL" id="KT454971">
    <property type="protein sequence ID" value="ALI58898.1"/>
    <property type="molecule type" value="Genomic_DNA"/>
</dbReference>
<dbReference type="Proteomes" id="UP000253594">
    <property type="component" value="Unassembled WGS sequence"/>
</dbReference>